<evidence type="ECO:0000313" key="2">
    <source>
        <dbReference type="EMBL" id="GMT11492.1"/>
    </source>
</evidence>
<name>A0AAV5UY36_9BILA</name>
<sequence length="242" mass="27462">LQILRMKGSDPLRLTMGVYFIFMCSTQIFFVTTGAYVVRTAGWAPVVTLFVTILTFLVVYWNIQHRLARYLDRSEQGKTCGRAYIIARLTVAVIVFCCVISVLACVIQLHVVPRTETGDNITSTANITEGLATEQSFLTRLRLKIKASEKTLPSHETTVLLYSFVFVNFFSILGTLLLMDRLHLGPDTTVYDDTDLPKPRHHEIADGFKKIFSKCVKRKEKTIYTSILPQTRQEADEIDENS</sequence>
<feature type="transmembrane region" description="Helical" evidence="1">
    <location>
        <begin position="12"/>
        <end position="37"/>
    </location>
</feature>
<keyword evidence="1" id="KW-0472">Membrane</keyword>
<dbReference type="Proteomes" id="UP001432322">
    <property type="component" value="Unassembled WGS sequence"/>
</dbReference>
<feature type="transmembrane region" description="Helical" evidence="1">
    <location>
        <begin position="43"/>
        <end position="63"/>
    </location>
</feature>
<feature type="transmembrane region" description="Helical" evidence="1">
    <location>
        <begin position="159"/>
        <end position="179"/>
    </location>
</feature>
<comment type="caution">
    <text evidence="2">The sequence shown here is derived from an EMBL/GenBank/DDBJ whole genome shotgun (WGS) entry which is preliminary data.</text>
</comment>
<protein>
    <submittedName>
        <fullName evidence="2">Uncharacterized protein</fullName>
    </submittedName>
</protein>
<dbReference type="EMBL" id="BTSY01000001">
    <property type="protein sequence ID" value="GMT11492.1"/>
    <property type="molecule type" value="Genomic_DNA"/>
</dbReference>
<keyword evidence="1" id="KW-1133">Transmembrane helix</keyword>
<proteinExistence type="predicted"/>
<accession>A0AAV5UY36</accession>
<keyword evidence="3" id="KW-1185">Reference proteome</keyword>
<feature type="transmembrane region" description="Helical" evidence="1">
    <location>
        <begin position="84"/>
        <end position="109"/>
    </location>
</feature>
<gene>
    <name evidence="2" type="ORF">PFISCL1PPCAC_2789</name>
</gene>
<reference evidence="2" key="1">
    <citation type="submission" date="2023-10" db="EMBL/GenBank/DDBJ databases">
        <title>Genome assembly of Pristionchus species.</title>
        <authorList>
            <person name="Yoshida K."/>
            <person name="Sommer R.J."/>
        </authorList>
    </citation>
    <scope>NUCLEOTIDE SEQUENCE</scope>
    <source>
        <strain evidence="2">RS5133</strain>
    </source>
</reference>
<keyword evidence="1" id="KW-0812">Transmembrane</keyword>
<evidence type="ECO:0000256" key="1">
    <source>
        <dbReference type="SAM" id="Phobius"/>
    </source>
</evidence>
<feature type="non-terminal residue" evidence="2">
    <location>
        <position position="1"/>
    </location>
</feature>
<organism evidence="2 3">
    <name type="scientific">Pristionchus fissidentatus</name>
    <dbReference type="NCBI Taxonomy" id="1538716"/>
    <lineage>
        <taxon>Eukaryota</taxon>
        <taxon>Metazoa</taxon>
        <taxon>Ecdysozoa</taxon>
        <taxon>Nematoda</taxon>
        <taxon>Chromadorea</taxon>
        <taxon>Rhabditida</taxon>
        <taxon>Rhabditina</taxon>
        <taxon>Diplogasteromorpha</taxon>
        <taxon>Diplogasteroidea</taxon>
        <taxon>Neodiplogasteridae</taxon>
        <taxon>Pristionchus</taxon>
    </lineage>
</organism>
<evidence type="ECO:0000313" key="3">
    <source>
        <dbReference type="Proteomes" id="UP001432322"/>
    </source>
</evidence>
<dbReference type="AlphaFoldDB" id="A0AAV5UY36"/>